<organism evidence="1 2">
    <name type="scientific">Melastoma candidum</name>
    <dbReference type="NCBI Taxonomy" id="119954"/>
    <lineage>
        <taxon>Eukaryota</taxon>
        <taxon>Viridiplantae</taxon>
        <taxon>Streptophyta</taxon>
        <taxon>Embryophyta</taxon>
        <taxon>Tracheophyta</taxon>
        <taxon>Spermatophyta</taxon>
        <taxon>Magnoliopsida</taxon>
        <taxon>eudicotyledons</taxon>
        <taxon>Gunneridae</taxon>
        <taxon>Pentapetalae</taxon>
        <taxon>rosids</taxon>
        <taxon>malvids</taxon>
        <taxon>Myrtales</taxon>
        <taxon>Melastomataceae</taxon>
        <taxon>Melastomatoideae</taxon>
        <taxon>Melastomateae</taxon>
        <taxon>Melastoma</taxon>
    </lineage>
</organism>
<reference evidence="2" key="1">
    <citation type="journal article" date="2023" name="Front. Plant Sci.">
        <title>Chromosomal-level genome assembly of Melastoma candidum provides insights into trichome evolution.</title>
        <authorList>
            <person name="Zhong Y."/>
            <person name="Wu W."/>
            <person name="Sun C."/>
            <person name="Zou P."/>
            <person name="Liu Y."/>
            <person name="Dai S."/>
            <person name="Zhou R."/>
        </authorList>
    </citation>
    <scope>NUCLEOTIDE SEQUENCE [LARGE SCALE GENOMIC DNA]</scope>
</reference>
<name>A0ACB9RQ98_9MYRT</name>
<gene>
    <name evidence="1" type="ORF">MLD38_005885</name>
</gene>
<proteinExistence type="predicted"/>
<keyword evidence="2" id="KW-1185">Reference proteome</keyword>
<dbReference type="EMBL" id="CM042882">
    <property type="protein sequence ID" value="KAI4379608.1"/>
    <property type="molecule type" value="Genomic_DNA"/>
</dbReference>
<evidence type="ECO:0000313" key="1">
    <source>
        <dbReference type="EMBL" id="KAI4379608.1"/>
    </source>
</evidence>
<dbReference type="Proteomes" id="UP001057402">
    <property type="component" value="Chromosome 3"/>
</dbReference>
<evidence type="ECO:0000313" key="2">
    <source>
        <dbReference type="Proteomes" id="UP001057402"/>
    </source>
</evidence>
<sequence length="151" mass="17574">MHDWFLVSFSLLHWIIIYMYIYPLLRMIWLGDGFEGKLAFAFAFAFDVLRRQVVSQHVKSFPVLRPGGRHAGIHKLLPNYTSCLSQCACKIRPRKLISSPTFTNWVKPQLHGSLNKGKSKLYYYINGLIPMSLQMSSVWLMLKVEMQGFFL</sequence>
<comment type="caution">
    <text evidence="1">The sequence shown here is derived from an EMBL/GenBank/DDBJ whole genome shotgun (WGS) entry which is preliminary data.</text>
</comment>
<accession>A0ACB9RQ98</accession>
<protein>
    <submittedName>
        <fullName evidence="1">Uncharacterized protein</fullName>
    </submittedName>
</protein>